<accession>A0A5B0FWJ2</accession>
<name>A0A5B0FWJ2_9BURK</name>
<dbReference type="AlphaFoldDB" id="A0A5B0FWJ2"/>
<keyword evidence="2" id="KW-1185">Reference proteome</keyword>
<reference evidence="1 2" key="1">
    <citation type="submission" date="2019-08" db="EMBL/GenBank/DDBJ databases">
        <title>Paraburkholderia sp. DCY113.</title>
        <authorList>
            <person name="Kang J."/>
        </authorList>
    </citation>
    <scope>NUCLEOTIDE SEQUENCE [LARGE SCALE GENOMIC DNA]</scope>
    <source>
        <strain evidence="1 2">DCY113</strain>
    </source>
</reference>
<gene>
    <name evidence="1" type="ORF">FVF58_50870</name>
</gene>
<evidence type="ECO:0000313" key="1">
    <source>
        <dbReference type="EMBL" id="KAA0995554.1"/>
    </source>
</evidence>
<dbReference type="EMBL" id="VTUZ01000127">
    <property type="protein sequence ID" value="KAA0995554.1"/>
    <property type="molecule type" value="Genomic_DNA"/>
</dbReference>
<comment type="caution">
    <text evidence="1">The sequence shown here is derived from an EMBL/GenBank/DDBJ whole genome shotgun (WGS) entry which is preliminary data.</text>
</comment>
<protein>
    <submittedName>
        <fullName evidence="1">Uncharacterized protein</fullName>
    </submittedName>
</protein>
<evidence type="ECO:0000313" key="2">
    <source>
        <dbReference type="Proteomes" id="UP000325273"/>
    </source>
</evidence>
<proteinExistence type="predicted"/>
<sequence length="94" mass="10507">MASREACCEALTGVLIGQPLSHEMFIKFPGADVLLYAEGNTARRAIASSVWTRRGLRPWHVSTNTTREPGDLLSDHWRQHGHVARIGKARSRSR</sequence>
<dbReference type="Proteomes" id="UP000325273">
    <property type="component" value="Unassembled WGS sequence"/>
</dbReference>
<organism evidence="1 2">
    <name type="scientific">Paraburkholderia panacisoli</name>
    <dbReference type="NCBI Taxonomy" id="2603818"/>
    <lineage>
        <taxon>Bacteria</taxon>
        <taxon>Pseudomonadati</taxon>
        <taxon>Pseudomonadota</taxon>
        <taxon>Betaproteobacteria</taxon>
        <taxon>Burkholderiales</taxon>
        <taxon>Burkholderiaceae</taxon>
        <taxon>Paraburkholderia</taxon>
    </lineage>
</organism>